<dbReference type="PANTHER" id="PTHR31635">
    <property type="entry name" value="REVERSE TRANSCRIPTASE DOMAIN-CONTAINING PROTEIN-RELATED"/>
    <property type="match status" value="1"/>
</dbReference>
<evidence type="ECO:0000313" key="3">
    <source>
        <dbReference type="Proteomes" id="UP000261480"/>
    </source>
</evidence>
<dbReference type="InterPro" id="IPR000477">
    <property type="entry name" value="RT_dom"/>
</dbReference>
<dbReference type="AlphaFoldDB" id="A0A3B3XFC3"/>
<organism evidence="2 3">
    <name type="scientific">Poecilia mexicana</name>
    <dbReference type="NCBI Taxonomy" id="48701"/>
    <lineage>
        <taxon>Eukaryota</taxon>
        <taxon>Metazoa</taxon>
        <taxon>Chordata</taxon>
        <taxon>Craniata</taxon>
        <taxon>Vertebrata</taxon>
        <taxon>Euteleostomi</taxon>
        <taxon>Actinopterygii</taxon>
        <taxon>Neopterygii</taxon>
        <taxon>Teleostei</taxon>
        <taxon>Neoteleostei</taxon>
        <taxon>Acanthomorphata</taxon>
        <taxon>Ovalentaria</taxon>
        <taxon>Atherinomorphae</taxon>
        <taxon>Cyprinodontiformes</taxon>
        <taxon>Poeciliidae</taxon>
        <taxon>Poeciliinae</taxon>
        <taxon>Poecilia</taxon>
    </lineage>
</organism>
<sequence length="235" mass="26721">MDFGKNFTQYIKTLFNNPKANVLTNNVLSTTFSLSRGCRQGCPSSPLLFALAIEPLAAANTSVTGIKFGANEHKLSLYADDLLLYITKPYISIPPLLECLKAYSAASGYKLNYTKSEILPLNVQDDNIRTLTNPLKWCNNGFKYLCIQVGKSEDYIFKQNYTNELNKIMNSFIWQKKNPRVKIASLQAQYSRGGLNLPNFSNYYIASQYRPIWIWLHAEKSETRWISIDPHGCAH</sequence>
<accession>A0A3B3XFC3</accession>
<dbReference type="Ensembl" id="ENSPMET00000021565.1">
    <property type="protein sequence ID" value="ENSPMEP00000013776.1"/>
    <property type="gene ID" value="ENSPMEG00000016120.1"/>
</dbReference>
<reference evidence="2" key="1">
    <citation type="submission" date="2025-08" db="UniProtKB">
        <authorList>
            <consortium name="Ensembl"/>
        </authorList>
    </citation>
    <scope>IDENTIFICATION</scope>
</reference>
<dbReference type="Pfam" id="PF00078">
    <property type="entry name" value="RVT_1"/>
    <property type="match status" value="1"/>
</dbReference>
<dbReference type="PANTHER" id="PTHR31635:SF196">
    <property type="entry name" value="REVERSE TRANSCRIPTASE DOMAIN-CONTAINING PROTEIN-RELATED"/>
    <property type="match status" value="1"/>
</dbReference>
<dbReference type="Proteomes" id="UP000261480">
    <property type="component" value="Unplaced"/>
</dbReference>
<reference evidence="2" key="2">
    <citation type="submission" date="2025-09" db="UniProtKB">
        <authorList>
            <consortium name="Ensembl"/>
        </authorList>
    </citation>
    <scope>IDENTIFICATION</scope>
</reference>
<dbReference type="SUPFAM" id="SSF56672">
    <property type="entry name" value="DNA/RNA polymerases"/>
    <property type="match status" value="1"/>
</dbReference>
<dbReference type="PROSITE" id="PS50878">
    <property type="entry name" value="RT_POL"/>
    <property type="match status" value="1"/>
</dbReference>
<name>A0A3B3XFC3_9TELE</name>
<feature type="domain" description="Reverse transcriptase" evidence="1">
    <location>
        <begin position="1"/>
        <end position="142"/>
    </location>
</feature>
<protein>
    <recommendedName>
        <fullName evidence="1">Reverse transcriptase domain-containing protein</fullName>
    </recommendedName>
</protein>
<keyword evidence="3" id="KW-1185">Reference proteome</keyword>
<proteinExistence type="predicted"/>
<dbReference type="InterPro" id="IPR043502">
    <property type="entry name" value="DNA/RNA_pol_sf"/>
</dbReference>
<evidence type="ECO:0000313" key="2">
    <source>
        <dbReference type="Ensembl" id="ENSPMEP00000013776.1"/>
    </source>
</evidence>
<evidence type="ECO:0000259" key="1">
    <source>
        <dbReference type="PROSITE" id="PS50878"/>
    </source>
</evidence>